<dbReference type="InterPro" id="IPR046863">
    <property type="entry name" value="MbnP-like_dom"/>
</dbReference>
<dbReference type="GeneID" id="78254165"/>
<dbReference type="PROSITE" id="PS51257">
    <property type="entry name" value="PROKAR_LIPOPROTEIN"/>
    <property type="match status" value="1"/>
</dbReference>
<proteinExistence type="predicted"/>
<name>A0A075NWY3_9ALTE</name>
<keyword evidence="3" id="KW-1185">Reference proteome</keyword>
<evidence type="ECO:0000313" key="3">
    <source>
        <dbReference type="Proteomes" id="UP000056090"/>
    </source>
</evidence>
<sequence length="264" mass="29907">MNIILRTGVVFFSLLSLSACTKIGFDKRESGEIPFKLIGVETGACPLQTRIGQDKWQLDYFGFYLSNPEVRIDGRWQVVKFKQNEWQTKNVAFLTFHSLCNHPENANSKIILDVSDEFMKLATNLRFTLGLPFEQNHQSPESLATPLNNKAMFTSVQQGHKFMRLDLSHAASDKQWRYSLGSVGCHSASADEAPEKVCDFTNRVEFILPMTQLDTDLALEISISNIVSQVNLDLPQDCAVQSPEASPCNKLLNNLLHRPWLKWD</sequence>
<dbReference type="Proteomes" id="UP000056090">
    <property type="component" value="Chromosome"/>
</dbReference>
<dbReference type="Pfam" id="PF20243">
    <property type="entry name" value="MbnP"/>
    <property type="match status" value="1"/>
</dbReference>
<feature type="domain" description="Copper-binding protein MbnP-like" evidence="1">
    <location>
        <begin position="48"/>
        <end position="232"/>
    </location>
</feature>
<evidence type="ECO:0000259" key="1">
    <source>
        <dbReference type="Pfam" id="PF20243"/>
    </source>
</evidence>
<accession>A0A075NWY3</accession>
<dbReference type="AlphaFoldDB" id="A0A075NWY3"/>
<reference evidence="2 3" key="1">
    <citation type="submission" date="2014-06" db="EMBL/GenBank/DDBJ databases">
        <title>Genomes of Alteromonas australica, a world apart.</title>
        <authorList>
            <person name="Gonzaga A."/>
            <person name="Lopez-Perez M."/>
            <person name="Rodriguez-Valera F."/>
        </authorList>
    </citation>
    <scope>NUCLEOTIDE SEQUENCE [LARGE SCALE GENOMIC DNA]</scope>
    <source>
        <strain evidence="2 3">H 17</strain>
    </source>
</reference>
<organism evidence="2 3">
    <name type="scientific">Alteromonas australica</name>
    <dbReference type="NCBI Taxonomy" id="589873"/>
    <lineage>
        <taxon>Bacteria</taxon>
        <taxon>Pseudomonadati</taxon>
        <taxon>Pseudomonadota</taxon>
        <taxon>Gammaproteobacteria</taxon>
        <taxon>Alteromonadales</taxon>
        <taxon>Alteromonadaceae</taxon>
        <taxon>Alteromonas/Salinimonas group</taxon>
        <taxon>Alteromonas</taxon>
    </lineage>
</organism>
<evidence type="ECO:0000313" key="2">
    <source>
        <dbReference type="EMBL" id="AIF97991.1"/>
    </source>
</evidence>
<dbReference type="EMBL" id="CP008849">
    <property type="protein sequence ID" value="AIF97991.1"/>
    <property type="molecule type" value="Genomic_DNA"/>
</dbReference>
<dbReference type="eggNOG" id="ENOG5032UQN">
    <property type="taxonomic scope" value="Bacteria"/>
</dbReference>
<protein>
    <recommendedName>
        <fullName evidence="1">Copper-binding protein MbnP-like domain-containing protein</fullName>
    </recommendedName>
</protein>
<gene>
    <name evidence="2" type="ORF">EP13_04370</name>
</gene>
<dbReference type="RefSeq" id="WP_044056192.1">
    <property type="nucleotide sequence ID" value="NZ_CBCSKJ010000001.1"/>
</dbReference>
<dbReference type="KEGG" id="aal:EP13_04370"/>